<proteinExistence type="predicted"/>
<sequence length="139" mass="15822">MDRRTFLIRCAALSAGGVLAATLPSWAQRALEEKTLRFDSDLYRRFTDPASTDRPFVRWWWNGDRVKADELVRELRLLHAAGVGGVEINPVKFPEEADPLDTHPLRWLSPEWIDMLKAAFDEAKRLGMTCDLIVGSGWP</sequence>
<protein>
    <submittedName>
        <fullName evidence="1">Uncharacterized protein</fullName>
    </submittedName>
</protein>
<accession>K1RL45</accession>
<dbReference type="PANTHER" id="PTHR36848">
    <property type="entry name" value="DNA-BINDING PROTEIN (PUTATIVE SECRETED PROTEIN)-RELATED"/>
    <property type="match status" value="1"/>
</dbReference>
<feature type="non-terminal residue" evidence="1">
    <location>
        <position position="139"/>
    </location>
</feature>
<gene>
    <name evidence="1" type="ORF">LEA_18439</name>
</gene>
<dbReference type="PANTHER" id="PTHR36848:SF2">
    <property type="entry name" value="SECRETED PROTEIN"/>
    <property type="match status" value="1"/>
</dbReference>
<dbReference type="PROSITE" id="PS51318">
    <property type="entry name" value="TAT"/>
    <property type="match status" value="1"/>
</dbReference>
<dbReference type="AlphaFoldDB" id="K1RL45"/>
<dbReference type="EMBL" id="AJWY01012647">
    <property type="protein sequence ID" value="EKC49357.1"/>
    <property type="molecule type" value="Genomic_DNA"/>
</dbReference>
<evidence type="ECO:0000313" key="1">
    <source>
        <dbReference type="EMBL" id="EKC49357.1"/>
    </source>
</evidence>
<dbReference type="InterPro" id="IPR006311">
    <property type="entry name" value="TAT_signal"/>
</dbReference>
<dbReference type="InterPro" id="IPR053161">
    <property type="entry name" value="Ulvan_degrading_GH"/>
</dbReference>
<organism evidence="1">
    <name type="scientific">human gut metagenome</name>
    <dbReference type="NCBI Taxonomy" id="408170"/>
    <lineage>
        <taxon>unclassified sequences</taxon>
        <taxon>metagenomes</taxon>
        <taxon>organismal metagenomes</taxon>
    </lineage>
</organism>
<name>K1RL45_9ZZZZ</name>
<reference evidence="1" key="1">
    <citation type="journal article" date="2013" name="Environ. Microbiol.">
        <title>Microbiota from the distal guts of lean and obese adolescents exhibit partial functional redundancy besides clear differences in community structure.</title>
        <authorList>
            <person name="Ferrer M."/>
            <person name="Ruiz A."/>
            <person name="Lanza F."/>
            <person name="Haange S.B."/>
            <person name="Oberbach A."/>
            <person name="Till H."/>
            <person name="Bargiela R."/>
            <person name="Campoy C."/>
            <person name="Segura M.T."/>
            <person name="Richter M."/>
            <person name="von Bergen M."/>
            <person name="Seifert J."/>
            <person name="Suarez A."/>
        </authorList>
    </citation>
    <scope>NUCLEOTIDE SEQUENCE</scope>
</reference>
<dbReference type="Pfam" id="PF17132">
    <property type="entry name" value="Glyco_hydro_106"/>
    <property type="match status" value="1"/>
</dbReference>
<comment type="caution">
    <text evidence="1">The sequence shown here is derived from an EMBL/GenBank/DDBJ whole genome shotgun (WGS) entry which is preliminary data.</text>
</comment>